<feature type="region of interest" description="Disordered" evidence="1">
    <location>
        <begin position="101"/>
        <end position="140"/>
    </location>
</feature>
<feature type="compositionally biased region" description="Gly residues" evidence="1">
    <location>
        <begin position="118"/>
        <end position="133"/>
    </location>
</feature>
<organism evidence="2 3">
    <name type="scientific">Paraburkholderia madseniana</name>
    <dbReference type="NCBI Taxonomy" id="2599607"/>
    <lineage>
        <taxon>Bacteria</taxon>
        <taxon>Pseudomonadati</taxon>
        <taxon>Pseudomonadota</taxon>
        <taxon>Betaproteobacteria</taxon>
        <taxon>Burkholderiales</taxon>
        <taxon>Burkholderiaceae</taxon>
        <taxon>Paraburkholderia</taxon>
    </lineage>
</organism>
<gene>
    <name evidence="2" type="ORF">FSO04_24110</name>
</gene>
<proteinExistence type="predicted"/>
<dbReference type="OrthoDB" id="9100780at2"/>
<dbReference type="EMBL" id="VOSW01000048">
    <property type="protein sequence ID" value="KAE8757309.1"/>
    <property type="molecule type" value="Genomic_DNA"/>
</dbReference>
<dbReference type="Proteomes" id="UP000463700">
    <property type="component" value="Unassembled WGS sequence"/>
</dbReference>
<protein>
    <submittedName>
        <fullName evidence="2">Uncharacterized protein</fullName>
    </submittedName>
</protein>
<evidence type="ECO:0000313" key="3">
    <source>
        <dbReference type="Proteomes" id="UP000463700"/>
    </source>
</evidence>
<reference evidence="2 3" key="1">
    <citation type="journal article" date="2020" name="Int. J. Syst. Evol. Microbiol.">
        <title>Paraburkholderia madseniana sp. nov., a phenolic acid-degrading bacterium isolated from acidic forest soil.</title>
        <authorList>
            <person name="Wilhelm R.C."/>
            <person name="Murphy S.J.L."/>
            <person name="Feriancek N.M."/>
            <person name="Karasz D.C."/>
            <person name="DeRito C.M."/>
            <person name="Newman J.D."/>
            <person name="Buckley D.H."/>
        </authorList>
    </citation>
    <scope>NUCLEOTIDE SEQUENCE [LARGE SCALE GENOMIC DNA]</scope>
    <source>
        <strain evidence="2 3">RP11</strain>
    </source>
</reference>
<accession>A0A6N6WBG6</accession>
<feature type="compositionally biased region" description="Low complexity" evidence="1">
    <location>
        <begin position="102"/>
        <end position="115"/>
    </location>
</feature>
<evidence type="ECO:0000313" key="2">
    <source>
        <dbReference type="EMBL" id="KAE8757309.1"/>
    </source>
</evidence>
<sequence>MPTNQTGLGMSPMLALLPPDQQQSLMQLQQQQAIGQALLQQGLAPIDTSSRQVGGMGYRISPLEGLAKMANMYVGNKISRDSMGQQAQIMGQMYGNAFGQDQQQPVAQSAPPVASGADSGGLTGPTAGMGGMQGTPSPQQLGAMLQQNGVATPTQTVTRPGTFSIPGMTAAESRQLYMMAPEEYAKARMGFLTPTDATRMALAAHMDPVAANAAALFKNNYVAPNQGTPGTIARDPRTNQPMYYSPNVPANGQPVFDASGNLAGVGALAGANELMGAQKAAETAGEGSQLPFTSGVDASGNPLPVMSRTQAATGSVPLPLRNNNPGAVSPGGAVAKYPDMQTGVQAMDQNLASYAKDPKVKTVGDAITKWVGSPANAPAYIKDVTSRLGIPANQKVDLTNPAERLALSAAIMLHENGPGAVFGGSGAPQAQGAAPAAGGAIYAAPPMGAQANATTNATNLQNEMSKKWTDLNAANQQAQITTSYLQNIKSLAAKANLGQMSDKLGYANSLLALAGSPQAQDAVTANNLLDKYQNQIISRLGQGGMGTDSARSILESAYPGRKMDMAAIGEASDNLVGVNSLTQAKARLMAPLRNAGNPQAYNTTELQFDQNADPRIFQYANIKDPVARSAFAKSLMQQDPKIVTKIQALQSLGALQ</sequence>
<dbReference type="RefSeq" id="WP_154563171.1">
    <property type="nucleotide sequence ID" value="NZ_VOSW01000048.1"/>
</dbReference>
<dbReference type="AlphaFoldDB" id="A0A6N6WBG6"/>
<comment type="caution">
    <text evidence="2">The sequence shown here is derived from an EMBL/GenBank/DDBJ whole genome shotgun (WGS) entry which is preliminary data.</text>
</comment>
<evidence type="ECO:0000256" key="1">
    <source>
        <dbReference type="SAM" id="MobiDB-lite"/>
    </source>
</evidence>
<name>A0A6N6WBG6_9BURK</name>